<proteinExistence type="predicted"/>
<evidence type="ECO:0000256" key="1">
    <source>
        <dbReference type="SAM" id="MobiDB-lite"/>
    </source>
</evidence>
<organism evidence="2 3">
    <name type="scientific">Danaus chrysippus</name>
    <name type="common">African queen</name>
    <dbReference type="NCBI Taxonomy" id="151541"/>
    <lineage>
        <taxon>Eukaryota</taxon>
        <taxon>Metazoa</taxon>
        <taxon>Ecdysozoa</taxon>
        <taxon>Arthropoda</taxon>
        <taxon>Hexapoda</taxon>
        <taxon>Insecta</taxon>
        <taxon>Pterygota</taxon>
        <taxon>Neoptera</taxon>
        <taxon>Endopterygota</taxon>
        <taxon>Lepidoptera</taxon>
        <taxon>Glossata</taxon>
        <taxon>Ditrysia</taxon>
        <taxon>Papilionoidea</taxon>
        <taxon>Nymphalidae</taxon>
        <taxon>Danainae</taxon>
        <taxon>Danaini</taxon>
        <taxon>Danaina</taxon>
        <taxon>Danaus</taxon>
        <taxon>Anosia</taxon>
    </lineage>
</organism>
<keyword evidence="3" id="KW-1185">Reference proteome</keyword>
<feature type="region of interest" description="Disordered" evidence="1">
    <location>
        <begin position="1"/>
        <end position="29"/>
    </location>
</feature>
<dbReference type="Proteomes" id="UP000789524">
    <property type="component" value="Unassembled WGS sequence"/>
</dbReference>
<dbReference type="AlphaFoldDB" id="A0A8J2Q9U6"/>
<dbReference type="OrthoDB" id="10367307at2759"/>
<protein>
    <submittedName>
        <fullName evidence="2">(African queen) hypothetical protein</fullName>
    </submittedName>
</protein>
<name>A0A8J2Q9U6_9NEOP</name>
<dbReference type="EMBL" id="CAKASE010000043">
    <property type="protein sequence ID" value="CAG9558150.1"/>
    <property type="molecule type" value="Genomic_DNA"/>
</dbReference>
<sequence length="231" mass="25650">MLRSGVSGNNSPERLARSPSASGTRISLPDQALPAPTVLSPHNILYANNIGPGVGPSAMSFFSPRPPPAPLFIVPLTRDPSTITENRQTIIQFRPQAKTKKKTSRKIVQQILESLFKKLPIKAKAPNPRAVKVMRPKAAKDITDIDSRNRSIAVQALSKHTCSRKMLSGDEDECSSCKSSEDTCPECERSFVWAGSVRALRDSHVRLVLRQLRQLQDIEKLNRALRREHVE</sequence>
<evidence type="ECO:0000313" key="2">
    <source>
        <dbReference type="EMBL" id="CAG9558150.1"/>
    </source>
</evidence>
<evidence type="ECO:0000313" key="3">
    <source>
        <dbReference type="Proteomes" id="UP000789524"/>
    </source>
</evidence>
<reference evidence="2" key="1">
    <citation type="submission" date="2021-09" db="EMBL/GenBank/DDBJ databases">
        <authorList>
            <person name="Martin H S."/>
        </authorList>
    </citation>
    <scope>NUCLEOTIDE SEQUENCE</scope>
</reference>
<gene>
    <name evidence="2" type="ORF">DCHRY22_LOCUS365</name>
</gene>
<accession>A0A8J2Q9U6</accession>
<feature type="compositionally biased region" description="Polar residues" evidence="1">
    <location>
        <begin position="1"/>
        <end position="12"/>
    </location>
</feature>
<comment type="caution">
    <text evidence="2">The sequence shown here is derived from an EMBL/GenBank/DDBJ whole genome shotgun (WGS) entry which is preliminary data.</text>
</comment>